<dbReference type="GO" id="GO:0000981">
    <property type="term" value="F:DNA-binding transcription factor activity, RNA polymerase II-specific"/>
    <property type="evidence" value="ECO:0007669"/>
    <property type="project" value="TreeGrafter"/>
</dbReference>
<dbReference type="SMART" id="SM00355">
    <property type="entry name" value="ZnF_C2H2"/>
    <property type="match status" value="3"/>
</dbReference>
<evidence type="ECO:0000313" key="10">
    <source>
        <dbReference type="EMBL" id="KAJ1530612.1"/>
    </source>
</evidence>
<feature type="region of interest" description="Disordered" evidence="8">
    <location>
        <begin position="183"/>
        <end position="229"/>
    </location>
</feature>
<protein>
    <recommendedName>
        <fullName evidence="9">C2H2-type domain-containing protein</fullName>
    </recommendedName>
</protein>
<dbReference type="GO" id="GO:0005634">
    <property type="term" value="C:nucleus"/>
    <property type="evidence" value="ECO:0007669"/>
    <property type="project" value="UniProtKB-SubCell"/>
</dbReference>
<dbReference type="EMBL" id="JAPTSV010000002">
    <property type="protein sequence ID" value="KAJ1530612.1"/>
    <property type="molecule type" value="Genomic_DNA"/>
</dbReference>
<evidence type="ECO:0000256" key="4">
    <source>
        <dbReference type="ARBA" id="ARBA00022771"/>
    </source>
</evidence>
<dbReference type="FunFam" id="3.30.160.60:FF:000125">
    <property type="entry name" value="Putative zinc finger protein 143"/>
    <property type="match status" value="1"/>
</dbReference>
<evidence type="ECO:0000256" key="2">
    <source>
        <dbReference type="ARBA" id="ARBA00022723"/>
    </source>
</evidence>
<reference evidence="10" key="1">
    <citation type="submission" date="2022-12" db="EMBL/GenBank/DDBJ databases">
        <title>Chromosome-level genome assembly of the bean flower thrips Megalurothrips usitatus.</title>
        <authorList>
            <person name="Ma L."/>
            <person name="Liu Q."/>
            <person name="Li H."/>
            <person name="Cai W."/>
        </authorList>
    </citation>
    <scope>NUCLEOTIDE SEQUENCE</scope>
    <source>
        <strain evidence="10">Cailab_2022a</strain>
    </source>
</reference>
<evidence type="ECO:0000256" key="6">
    <source>
        <dbReference type="ARBA" id="ARBA00023242"/>
    </source>
</evidence>
<feature type="domain" description="C2H2-type" evidence="9">
    <location>
        <begin position="295"/>
        <end position="324"/>
    </location>
</feature>
<feature type="domain" description="C2H2-type" evidence="9">
    <location>
        <begin position="265"/>
        <end position="294"/>
    </location>
</feature>
<feature type="compositionally biased region" description="Low complexity" evidence="8">
    <location>
        <begin position="363"/>
        <end position="378"/>
    </location>
</feature>
<keyword evidence="2" id="KW-0479">Metal-binding</keyword>
<dbReference type="Pfam" id="PF00096">
    <property type="entry name" value="zf-C2H2"/>
    <property type="match status" value="3"/>
</dbReference>
<dbReference type="FunFam" id="3.30.160.60:FF:000624">
    <property type="entry name" value="zinc finger protein 697"/>
    <property type="match status" value="1"/>
</dbReference>
<evidence type="ECO:0000256" key="5">
    <source>
        <dbReference type="ARBA" id="ARBA00022833"/>
    </source>
</evidence>
<organism evidence="10 11">
    <name type="scientific">Megalurothrips usitatus</name>
    <name type="common">bean blossom thrips</name>
    <dbReference type="NCBI Taxonomy" id="439358"/>
    <lineage>
        <taxon>Eukaryota</taxon>
        <taxon>Metazoa</taxon>
        <taxon>Ecdysozoa</taxon>
        <taxon>Arthropoda</taxon>
        <taxon>Hexapoda</taxon>
        <taxon>Insecta</taxon>
        <taxon>Pterygota</taxon>
        <taxon>Neoptera</taxon>
        <taxon>Paraneoptera</taxon>
        <taxon>Thysanoptera</taxon>
        <taxon>Terebrantia</taxon>
        <taxon>Thripoidea</taxon>
        <taxon>Thripidae</taxon>
        <taxon>Megalurothrips</taxon>
    </lineage>
</organism>
<feature type="compositionally biased region" description="Basic residues" evidence="8">
    <location>
        <begin position="217"/>
        <end position="226"/>
    </location>
</feature>
<keyword evidence="11" id="KW-1185">Reference proteome</keyword>
<feature type="compositionally biased region" description="Pro residues" evidence="8">
    <location>
        <begin position="191"/>
        <end position="215"/>
    </location>
</feature>
<dbReference type="PANTHER" id="PTHR23235">
    <property type="entry name" value="KRUEPPEL-LIKE TRANSCRIPTION FACTOR"/>
    <property type="match status" value="1"/>
</dbReference>
<sequence>MDAANAASVTFGCRDVLPLPPLFGGAPAAVPVSAPSGAEVSWGLHTGLHADPEPLLLAHDADLSPNVPLSPAQVGCHFWSDSCSTPGSHESTSSWPGEFPELEAELDFLLGCDGAGGGAFSVLLGGPGHGPGPAPAPLPERTPLCNEFCDDFLRESAEQLMYAPLVVLGVDLPALASHYTDPEAPAVGAPSPSPPRHAPLPPPPLPPPLPPPPGRPRALHHNHSVHRQPTQAALALASHDYSKTVSCSWSGPGPGPAGPADDKVFPCPFAGCGKLYAKSSHLKAHLRRHTGEKPFACTWPGCGWRFSRSDELARHRRSHSGVKPYQCKICDKRFARSDHLAKHLKVHRRHRWMHDRRVAASAGPLGPLSSRPGPGRRL</sequence>
<dbReference type="AlphaFoldDB" id="A0AAV7XY64"/>
<dbReference type="PANTHER" id="PTHR23235:SF120">
    <property type="entry name" value="KRUPPEL-LIKE FACTOR 15"/>
    <property type="match status" value="1"/>
</dbReference>
<proteinExistence type="predicted"/>
<gene>
    <name evidence="10" type="ORF">ONE63_005492</name>
</gene>
<evidence type="ECO:0000256" key="8">
    <source>
        <dbReference type="SAM" id="MobiDB-lite"/>
    </source>
</evidence>
<dbReference type="Gene3D" id="3.30.160.60">
    <property type="entry name" value="Classic Zinc Finger"/>
    <property type="match status" value="3"/>
</dbReference>
<feature type="region of interest" description="Disordered" evidence="8">
    <location>
        <begin position="357"/>
        <end position="378"/>
    </location>
</feature>
<name>A0AAV7XY64_9NEOP</name>
<evidence type="ECO:0000256" key="7">
    <source>
        <dbReference type="PROSITE-ProRule" id="PRU00042"/>
    </source>
</evidence>
<dbReference type="PROSITE" id="PS00028">
    <property type="entry name" value="ZINC_FINGER_C2H2_1"/>
    <property type="match status" value="3"/>
</dbReference>
<evidence type="ECO:0000259" key="9">
    <source>
        <dbReference type="PROSITE" id="PS50157"/>
    </source>
</evidence>
<keyword evidence="5" id="KW-0862">Zinc</keyword>
<keyword evidence="6" id="KW-0539">Nucleus</keyword>
<dbReference type="InterPro" id="IPR036236">
    <property type="entry name" value="Znf_C2H2_sf"/>
</dbReference>
<feature type="domain" description="C2H2-type" evidence="9">
    <location>
        <begin position="325"/>
        <end position="352"/>
    </location>
</feature>
<comment type="caution">
    <text evidence="10">The sequence shown here is derived from an EMBL/GenBank/DDBJ whole genome shotgun (WGS) entry which is preliminary data.</text>
</comment>
<dbReference type="InterPro" id="IPR013087">
    <property type="entry name" value="Znf_C2H2_type"/>
</dbReference>
<evidence type="ECO:0000256" key="1">
    <source>
        <dbReference type="ARBA" id="ARBA00004123"/>
    </source>
</evidence>
<dbReference type="PROSITE" id="PS50157">
    <property type="entry name" value="ZINC_FINGER_C2H2_2"/>
    <property type="match status" value="3"/>
</dbReference>
<evidence type="ECO:0000313" key="11">
    <source>
        <dbReference type="Proteomes" id="UP001075354"/>
    </source>
</evidence>
<keyword evidence="3" id="KW-0677">Repeat</keyword>
<dbReference type="Proteomes" id="UP001075354">
    <property type="component" value="Chromosome 2"/>
</dbReference>
<dbReference type="FunFam" id="3.30.160.60:FF:000018">
    <property type="entry name" value="Krueppel-like factor 15"/>
    <property type="match status" value="1"/>
</dbReference>
<dbReference type="SUPFAM" id="SSF57667">
    <property type="entry name" value="beta-beta-alpha zinc fingers"/>
    <property type="match status" value="2"/>
</dbReference>
<dbReference type="GO" id="GO:0008270">
    <property type="term" value="F:zinc ion binding"/>
    <property type="evidence" value="ECO:0007669"/>
    <property type="project" value="UniProtKB-KW"/>
</dbReference>
<keyword evidence="4 7" id="KW-0863">Zinc-finger</keyword>
<comment type="subcellular location">
    <subcellularLocation>
        <location evidence="1">Nucleus</location>
    </subcellularLocation>
</comment>
<evidence type="ECO:0000256" key="3">
    <source>
        <dbReference type="ARBA" id="ARBA00022737"/>
    </source>
</evidence>
<accession>A0AAV7XY64</accession>
<dbReference type="GO" id="GO:0000978">
    <property type="term" value="F:RNA polymerase II cis-regulatory region sequence-specific DNA binding"/>
    <property type="evidence" value="ECO:0007669"/>
    <property type="project" value="TreeGrafter"/>
</dbReference>